<organism evidence="7 8">
    <name type="scientific">Lachnobacterium bovis</name>
    <dbReference type="NCBI Taxonomy" id="140626"/>
    <lineage>
        <taxon>Bacteria</taxon>
        <taxon>Bacillati</taxon>
        <taxon>Bacillota</taxon>
        <taxon>Clostridia</taxon>
        <taxon>Lachnospirales</taxon>
        <taxon>Lachnospiraceae</taxon>
        <taxon>Lachnobacterium</taxon>
    </lineage>
</organism>
<dbReference type="AlphaFoldDB" id="A0A1H9U6P4"/>
<evidence type="ECO:0000256" key="4">
    <source>
        <dbReference type="ARBA" id="ARBA00022840"/>
    </source>
</evidence>
<dbReference type="Proteomes" id="UP000182471">
    <property type="component" value="Unassembled WGS sequence"/>
</dbReference>
<dbReference type="Gene3D" id="3.40.50.300">
    <property type="entry name" value="P-loop containing nucleotide triphosphate hydrolases"/>
    <property type="match status" value="2"/>
</dbReference>
<protein>
    <submittedName>
        <fullName evidence="7">DEAD/DEAH box helicase</fullName>
    </submittedName>
</protein>
<keyword evidence="1" id="KW-0547">Nucleotide-binding</keyword>
<dbReference type="RefSeq" id="WP_074730836.1">
    <property type="nucleotide sequence ID" value="NZ_FOGW01000024.1"/>
</dbReference>
<dbReference type="InterPro" id="IPR001650">
    <property type="entry name" value="Helicase_C-like"/>
</dbReference>
<proteinExistence type="predicted"/>
<dbReference type="InterPro" id="IPR050474">
    <property type="entry name" value="Hel308_SKI2-like"/>
</dbReference>
<keyword evidence="4" id="KW-0067">ATP-binding</keyword>
<dbReference type="Pfam" id="PF00270">
    <property type="entry name" value="DEAD"/>
    <property type="match status" value="1"/>
</dbReference>
<dbReference type="InterPro" id="IPR014001">
    <property type="entry name" value="Helicase_ATP-bd"/>
</dbReference>
<name>A0A1H9U6P4_9FIRM</name>
<evidence type="ECO:0000256" key="2">
    <source>
        <dbReference type="ARBA" id="ARBA00022801"/>
    </source>
</evidence>
<evidence type="ECO:0000256" key="3">
    <source>
        <dbReference type="ARBA" id="ARBA00022806"/>
    </source>
</evidence>
<sequence length="792" mass="92412">MTSINRFELLCEINDASLNNDSQSIIKRLNILFSNGTYKEFLDLIFAAISVFQLYGFLAYLDEDEKEVFFNTDIWRSSSYKGIVLDYYNRGQLSVVKELNNNSKLLLSAPTSFGKTSLILEYILENKKKLHSIIFILPTNSLIEELYIKLLAYNKKHDLNYIVTNQPSKLQGRNIFLLTPERFLMMYQIEKQALFQADLIVMDEMYKIRTEDKSSGDFLNDRSLRFRKVADIAAKCENKVFYLSPFTYNDTESMLTFMDKNNICKINRRMEYVNKRIISPSSLGFLGRKKSEKTVSLLKELENEKNIVYVSARDLATDIIKIYDEQGDGAELSGRLKAFYLHLKNNYVIDEYEWDVARAVRNGVGIYIAPMPRYIKREIISLYESDELSTIIATTAFTEGVNCNAKNMILTSAYTGKNIPLTQIDLLNAIGRVGRFAKESIGNIYCIDNETYEKAVEFNNADSCYLENDNYRQLDKPRSDYELDMMDNSFLKTDEVRRKKTLAEYQSSLGLSNADLNISLNVSKRWKLVLYTYFKAILTPSEIQVRKERMRVILDNQEGQFIDALNFFFSDLRIAFERGGIDNRELFPNKNGEIPAFDKSGQFVWGRLYGNYVLGDVKKSIQHNIKYIVGRFNTIVNESGKSYRRKRDVKALFEEEGCTWILQYFTKNLEPNFSKFYSEYFKFVSSIMQYKIPFYLTFYLAIFNLYLEKECTEFFDESDMKEKDIMLLFEEGALAIDYKELVDFGVPMITINKIKKSNIELSQLKKVYMDMKELDSYEKIMLNDYYLLNPIG</sequence>
<dbReference type="PANTHER" id="PTHR47961:SF6">
    <property type="entry name" value="DNA-DIRECTED DNA POLYMERASE"/>
    <property type="match status" value="1"/>
</dbReference>
<evidence type="ECO:0000259" key="5">
    <source>
        <dbReference type="PROSITE" id="PS51192"/>
    </source>
</evidence>
<dbReference type="SUPFAM" id="SSF52540">
    <property type="entry name" value="P-loop containing nucleoside triphosphate hydrolases"/>
    <property type="match status" value="1"/>
</dbReference>
<dbReference type="GO" id="GO:0016787">
    <property type="term" value="F:hydrolase activity"/>
    <property type="evidence" value="ECO:0007669"/>
    <property type="project" value="UniProtKB-KW"/>
</dbReference>
<accession>A0A1H9U6P4</accession>
<keyword evidence="8" id="KW-1185">Reference proteome</keyword>
<dbReference type="InterPro" id="IPR011545">
    <property type="entry name" value="DEAD/DEAH_box_helicase_dom"/>
</dbReference>
<dbReference type="SMART" id="SM00490">
    <property type="entry name" value="HELICc"/>
    <property type="match status" value="1"/>
</dbReference>
<keyword evidence="3 7" id="KW-0347">Helicase</keyword>
<dbReference type="PROSITE" id="PS51194">
    <property type="entry name" value="HELICASE_CTER"/>
    <property type="match status" value="1"/>
</dbReference>
<feature type="domain" description="Helicase C-terminal" evidence="6">
    <location>
        <begin position="293"/>
        <end position="477"/>
    </location>
</feature>
<feature type="domain" description="Helicase ATP-binding" evidence="5">
    <location>
        <begin position="96"/>
        <end position="204"/>
    </location>
</feature>
<dbReference type="EMBL" id="FOGW01000024">
    <property type="protein sequence ID" value="SES04898.1"/>
    <property type="molecule type" value="Genomic_DNA"/>
</dbReference>
<dbReference type="InterPro" id="IPR027417">
    <property type="entry name" value="P-loop_NTPase"/>
</dbReference>
<dbReference type="GO" id="GO:0003676">
    <property type="term" value="F:nucleic acid binding"/>
    <property type="evidence" value="ECO:0007669"/>
    <property type="project" value="InterPro"/>
</dbReference>
<evidence type="ECO:0000313" key="7">
    <source>
        <dbReference type="EMBL" id="SES04898.1"/>
    </source>
</evidence>
<dbReference type="PANTHER" id="PTHR47961">
    <property type="entry name" value="DNA POLYMERASE THETA, PUTATIVE (AFU_ORTHOLOGUE AFUA_1G05260)-RELATED"/>
    <property type="match status" value="1"/>
</dbReference>
<reference evidence="8" key="1">
    <citation type="submission" date="2016-10" db="EMBL/GenBank/DDBJ databases">
        <authorList>
            <person name="Varghese N."/>
            <person name="Submissions S."/>
        </authorList>
    </citation>
    <scope>NUCLEOTIDE SEQUENCE [LARGE SCALE GENOMIC DNA]</scope>
    <source>
        <strain evidence="8">S1b</strain>
    </source>
</reference>
<evidence type="ECO:0000256" key="1">
    <source>
        <dbReference type="ARBA" id="ARBA00022741"/>
    </source>
</evidence>
<gene>
    <name evidence="7" type="ORF">SAMN02910429_01945</name>
</gene>
<dbReference type="PROSITE" id="PS51192">
    <property type="entry name" value="HELICASE_ATP_BIND_1"/>
    <property type="match status" value="1"/>
</dbReference>
<dbReference type="GO" id="GO:0004386">
    <property type="term" value="F:helicase activity"/>
    <property type="evidence" value="ECO:0007669"/>
    <property type="project" value="UniProtKB-KW"/>
</dbReference>
<keyword evidence="2" id="KW-0378">Hydrolase</keyword>
<evidence type="ECO:0000259" key="6">
    <source>
        <dbReference type="PROSITE" id="PS51194"/>
    </source>
</evidence>
<dbReference type="GO" id="GO:0005524">
    <property type="term" value="F:ATP binding"/>
    <property type="evidence" value="ECO:0007669"/>
    <property type="project" value="UniProtKB-KW"/>
</dbReference>
<evidence type="ECO:0000313" key="8">
    <source>
        <dbReference type="Proteomes" id="UP000182471"/>
    </source>
</evidence>